<accession>A0A9X2GX69</accession>
<evidence type="ECO:0000313" key="3">
    <source>
        <dbReference type="EMBL" id="MCP2365472.1"/>
    </source>
</evidence>
<gene>
    <name evidence="3" type="ORF">HD597_012492</name>
</gene>
<sequence>MSYRIALPGLCALALLVPLLPAVIVPRAANLAAGAAITALLVVPVVVLRRRRWAPWLGAGLLTVLAVAAAAPLITGLGLPSEEEVRNAALIQHAVGGPDAALTLISGGALRFLPWDGNDLLLITLACLAAAALLTALGNVPEILTVAAVLSLLPQPLVVARGLRAVGAAGAHRPPAGGPVRGLADGGAPGGQ</sequence>
<keyword evidence="2" id="KW-0812">Transmembrane</keyword>
<keyword evidence="2" id="KW-0472">Membrane</keyword>
<feature type="transmembrane region" description="Helical" evidence="2">
    <location>
        <begin position="56"/>
        <end position="79"/>
    </location>
</feature>
<name>A0A9X2GX69_9ACTN</name>
<reference evidence="3" key="1">
    <citation type="submission" date="2022-06" db="EMBL/GenBank/DDBJ databases">
        <title>Sequencing the genomes of 1000 actinobacteria strains.</title>
        <authorList>
            <person name="Klenk H.-P."/>
        </authorList>
    </citation>
    <scope>NUCLEOTIDE SEQUENCE</scope>
    <source>
        <strain evidence="3">DSM 46694</strain>
    </source>
</reference>
<evidence type="ECO:0000313" key="4">
    <source>
        <dbReference type="Proteomes" id="UP001139648"/>
    </source>
</evidence>
<feature type="region of interest" description="Disordered" evidence="1">
    <location>
        <begin position="170"/>
        <end position="192"/>
    </location>
</feature>
<evidence type="ECO:0000256" key="1">
    <source>
        <dbReference type="SAM" id="MobiDB-lite"/>
    </source>
</evidence>
<proteinExistence type="predicted"/>
<evidence type="ECO:0000256" key="2">
    <source>
        <dbReference type="SAM" id="Phobius"/>
    </source>
</evidence>
<dbReference type="Proteomes" id="UP001139648">
    <property type="component" value="Unassembled WGS sequence"/>
</dbReference>
<organism evidence="3 4">
    <name type="scientific">Nonomuraea thailandensis</name>
    <dbReference type="NCBI Taxonomy" id="1188745"/>
    <lineage>
        <taxon>Bacteria</taxon>
        <taxon>Bacillati</taxon>
        <taxon>Actinomycetota</taxon>
        <taxon>Actinomycetes</taxon>
        <taxon>Streptosporangiales</taxon>
        <taxon>Streptosporangiaceae</taxon>
        <taxon>Nonomuraea</taxon>
    </lineage>
</organism>
<feature type="transmembrane region" description="Helical" evidence="2">
    <location>
        <begin position="31"/>
        <end position="49"/>
    </location>
</feature>
<dbReference type="EMBL" id="JAMZEB010000002">
    <property type="protein sequence ID" value="MCP2365472.1"/>
    <property type="molecule type" value="Genomic_DNA"/>
</dbReference>
<keyword evidence="2" id="KW-1133">Transmembrane helix</keyword>
<dbReference type="RefSeq" id="WP_253758790.1">
    <property type="nucleotide sequence ID" value="NZ_BAABKA010000055.1"/>
</dbReference>
<dbReference type="AlphaFoldDB" id="A0A9X2GX69"/>
<protein>
    <submittedName>
        <fullName evidence="3">Uncharacterized protein</fullName>
    </submittedName>
</protein>
<feature type="transmembrane region" description="Helical" evidence="2">
    <location>
        <begin position="120"/>
        <end position="137"/>
    </location>
</feature>
<comment type="caution">
    <text evidence="3">The sequence shown here is derived from an EMBL/GenBank/DDBJ whole genome shotgun (WGS) entry which is preliminary data.</text>
</comment>
<keyword evidence="4" id="KW-1185">Reference proteome</keyword>